<dbReference type="SUPFAM" id="SSF143100">
    <property type="entry name" value="TTHA1013/TTHA0281-like"/>
    <property type="match status" value="1"/>
</dbReference>
<dbReference type="AlphaFoldDB" id="H5Y293"/>
<name>H5Y293_9FIRM</name>
<dbReference type="Proteomes" id="UP000005104">
    <property type="component" value="Chromosome"/>
</dbReference>
<dbReference type="EMBL" id="CM001441">
    <property type="protein sequence ID" value="EHQ88441.1"/>
    <property type="molecule type" value="Genomic_DNA"/>
</dbReference>
<dbReference type="Gene3D" id="3.30.160.250">
    <property type="match status" value="1"/>
</dbReference>
<reference evidence="2 3" key="1">
    <citation type="submission" date="2011-11" db="EMBL/GenBank/DDBJ databases">
        <title>The Noncontiguous Finished genome of Desulfosporosinus youngiae DSM 17734.</title>
        <authorList>
            <consortium name="US DOE Joint Genome Institute (JGI-PGF)"/>
            <person name="Lucas S."/>
            <person name="Han J."/>
            <person name="Lapidus A."/>
            <person name="Cheng J.-F."/>
            <person name="Goodwin L."/>
            <person name="Pitluck S."/>
            <person name="Peters L."/>
            <person name="Ovchinnikova G."/>
            <person name="Lu M."/>
            <person name="Land M.L."/>
            <person name="Hauser L."/>
            <person name="Pester M."/>
            <person name="Spring S."/>
            <person name="Ollivier B."/>
            <person name="Rattei T."/>
            <person name="Klenk H.-P."/>
            <person name="Wagner M."/>
            <person name="Loy A."/>
            <person name="Woyke T.J."/>
        </authorList>
    </citation>
    <scope>NUCLEOTIDE SEQUENCE [LARGE SCALE GENOMIC DNA]</scope>
    <source>
        <strain evidence="2 3">DSM 17734</strain>
    </source>
</reference>
<dbReference type="RefSeq" id="WP_007780824.1">
    <property type="nucleotide sequence ID" value="NZ_CM001441.1"/>
</dbReference>
<dbReference type="HOGENOM" id="CLU_114047_0_2_9"/>
<proteinExistence type="predicted"/>
<sequence>MTNYLYPAIFTLESNGSYFVKFPDIEGCYTQGDNLHDAYEMAQDVLCLRLYDLEESKEIIPSPSSPDSIKPEHGSFVTLISADTLEYRKFNDNKAIKKTLTIPQWLNIMAEREGINFSQVLQSALKDQLGIQ</sequence>
<accession>H5Y293</accession>
<evidence type="ECO:0000313" key="3">
    <source>
        <dbReference type="Proteomes" id="UP000005104"/>
    </source>
</evidence>
<feature type="domain" description="HicB-like antitoxin of toxin-antitoxin system" evidence="1">
    <location>
        <begin position="6"/>
        <end position="103"/>
    </location>
</feature>
<keyword evidence="3" id="KW-1185">Reference proteome</keyword>
<dbReference type="InterPro" id="IPR031807">
    <property type="entry name" value="HicB-like"/>
</dbReference>
<evidence type="ECO:0000259" key="1">
    <source>
        <dbReference type="Pfam" id="PF15919"/>
    </source>
</evidence>
<dbReference type="eggNOG" id="COG1598">
    <property type="taxonomic scope" value="Bacteria"/>
</dbReference>
<protein>
    <recommendedName>
        <fullName evidence="1">HicB-like antitoxin of toxin-antitoxin system domain-containing protein</fullName>
    </recommendedName>
</protein>
<dbReference type="STRING" id="768710.DesyoDRAFT_1273"/>
<dbReference type="Pfam" id="PF15919">
    <property type="entry name" value="HicB_lk_antitox"/>
    <property type="match status" value="1"/>
</dbReference>
<gene>
    <name evidence="2" type="ORF">DesyoDRAFT_1273</name>
</gene>
<organism evidence="2 3">
    <name type="scientific">Desulfosporosinus youngiae DSM 17734</name>
    <dbReference type="NCBI Taxonomy" id="768710"/>
    <lineage>
        <taxon>Bacteria</taxon>
        <taxon>Bacillati</taxon>
        <taxon>Bacillota</taxon>
        <taxon>Clostridia</taxon>
        <taxon>Eubacteriales</taxon>
        <taxon>Desulfitobacteriaceae</taxon>
        <taxon>Desulfosporosinus</taxon>
    </lineage>
</organism>
<evidence type="ECO:0000313" key="2">
    <source>
        <dbReference type="EMBL" id="EHQ88441.1"/>
    </source>
</evidence>
<dbReference type="OrthoDB" id="5419659at2"/>
<dbReference type="InterPro" id="IPR035069">
    <property type="entry name" value="TTHA1013/TTHA0281-like"/>
</dbReference>